<dbReference type="InterPro" id="IPR012349">
    <property type="entry name" value="Split_barrel_FMN-bd"/>
</dbReference>
<evidence type="ECO:0000256" key="2">
    <source>
        <dbReference type="ARBA" id="ARBA00049106"/>
    </source>
</evidence>
<evidence type="ECO:0000313" key="4">
    <source>
        <dbReference type="EMBL" id="NYS95255.1"/>
    </source>
</evidence>
<organism evidence="4 5">
    <name type="scientific">Sanguibacter inulinus</name>
    <dbReference type="NCBI Taxonomy" id="60922"/>
    <lineage>
        <taxon>Bacteria</taxon>
        <taxon>Bacillati</taxon>
        <taxon>Actinomycetota</taxon>
        <taxon>Actinomycetes</taxon>
        <taxon>Micrococcales</taxon>
        <taxon>Sanguibacteraceae</taxon>
        <taxon>Sanguibacter</taxon>
    </lineage>
</organism>
<protein>
    <submittedName>
        <fullName evidence="4">Nitroreductase family deazaflavin-dependent oxidoreductase</fullName>
    </submittedName>
</protein>
<evidence type="ECO:0000313" key="5">
    <source>
        <dbReference type="Proteomes" id="UP000561011"/>
    </source>
</evidence>
<dbReference type="Gene3D" id="2.30.110.10">
    <property type="entry name" value="Electron Transport, Fmn-binding Protein, Chain A"/>
    <property type="match status" value="1"/>
</dbReference>
<dbReference type="RefSeq" id="WP_179914464.1">
    <property type="nucleotide sequence ID" value="NZ_JACBYE010000063.1"/>
</dbReference>
<dbReference type="Pfam" id="PF04266">
    <property type="entry name" value="ASCH"/>
    <property type="match status" value="1"/>
</dbReference>
<comment type="similarity">
    <text evidence="1">Belongs to the F420H(2)-dependent quinone reductase family.</text>
</comment>
<dbReference type="AlphaFoldDB" id="A0A853EXD3"/>
<gene>
    <name evidence="4" type="ORF">HZZ10_17235</name>
</gene>
<dbReference type="CDD" id="cd06553">
    <property type="entry name" value="ASCH_Ef3133_like"/>
    <property type="match status" value="1"/>
</dbReference>
<dbReference type="InterPro" id="IPR015947">
    <property type="entry name" value="PUA-like_sf"/>
</dbReference>
<proteinExistence type="inferred from homology"/>
<sequence length="363" mass="39231">MPLHGTYEPSTDDFSREQVELIERTNGAEGTTMRGMPVIVLVSRGAKSGKIRKIPLMRVEHDGQYAVVASLGGAPKHPTWYYNLVAHPHVELRDGAVVRDYLARELEGAERETWWARSVEAYPDYADYAIKTSRLIPVFVLEPVDPEVAEQHDSAAAAGAGTHAGTAAVAGSDAGMVAGAADAGLPYEETEQELERIEKATELDDEIAEFWENARVQAGLGRIAVVGGLTVAENVAPVAWSFGDNPEQADRLLGLVLDGTKTATSSALSEYDGDDAPLPREGDLSIVVDGAGHPKALIRTTDVAVVPFGEVSDDFAAAEGEGDRSLEGWRTDHTEFFTRVLGLVTVPEDFMVVTERFELLYPR</sequence>
<dbReference type="Pfam" id="PF04075">
    <property type="entry name" value="F420H2_quin_red"/>
    <property type="match status" value="1"/>
</dbReference>
<evidence type="ECO:0000256" key="1">
    <source>
        <dbReference type="ARBA" id="ARBA00008710"/>
    </source>
</evidence>
<keyword evidence="5" id="KW-1185">Reference proteome</keyword>
<dbReference type="InterPro" id="IPR009326">
    <property type="entry name" value="DUF984"/>
</dbReference>
<dbReference type="GO" id="GO:0070967">
    <property type="term" value="F:coenzyme F420 binding"/>
    <property type="evidence" value="ECO:0007669"/>
    <property type="project" value="TreeGrafter"/>
</dbReference>
<reference evidence="4 5" key="1">
    <citation type="submission" date="2020-07" db="EMBL/GenBank/DDBJ databases">
        <title>MOT database genomes.</title>
        <authorList>
            <person name="Joseph S."/>
            <person name="Aduse-Opoku J."/>
            <person name="Hashim A."/>
            <person name="Wade W."/>
            <person name="Curtis M."/>
        </authorList>
    </citation>
    <scope>NUCLEOTIDE SEQUENCE [LARGE SCALE GENOMIC DNA]</scope>
    <source>
        <strain evidence="4 5">DSM 100099</strain>
    </source>
</reference>
<dbReference type="EMBL" id="JACBYE010000063">
    <property type="protein sequence ID" value="NYS95255.1"/>
    <property type="molecule type" value="Genomic_DNA"/>
</dbReference>
<dbReference type="PANTHER" id="PTHR39428">
    <property type="entry name" value="F420H(2)-DEPENDENT QUINONE REDUCTASE RV1261C"/>
    <property type="match status" value="1"/>
</dbReference>
<accession>A0A853EXD3</accession>
<dbReference type="SUPFAM" id="SSF88697">
    <property type="entry name" value="PUA domain-like"/>
    <property type="match status" value="1"/>
</dbReference>
<dbReference type="InterPro" id="IPR007374">
    <property type="entry name" value="ASCH_domain"/>
</dbReference>
<dbReference type="InterPro" id="IPR004378">
    <property type="entry name" value="F420H2_quin_Rdtase"/>
</dbReference>
<feature type="domain" description="ASCH" evidence="3">
    <location>
        <begin position="240"/>
        <end position="361"/>
    </location>
</feature>
<comment type="caution">
    <text evidence="4">The sequence shown here is derived from an EMBL/GenBank/DDBJ whole genome shotgun (WGS) entry which is preliminary data.</text>
</comment>
<dbReference type="GO" id="GO:0005886">
    <property type="term" value="C:plasma membrane"/>
    <property type="evidence" value="ECO:0007669"/>
    <property type="project" value="TreeGrafter"/>
</dbReference>
<dbReference type="GO" id="GO:0016491">
    <property type="term" value="F:oxidoreductase activity"/>
    <property type="evidence" value="ECO:0007669"/>
    <property type="project" value="InterPro"/>
</dbReference>
<dbReference type="PANTHER" id="PTHR39428:SF3">
    <property type="entry name" value="DEAZAFLAVIN-DEPENDENT NITROREDUCTASE"/>
    <property type="match status" value="1"/>
</dbReference>
<dbReference type="SMART" id="SM01022">
    <property type="entry name" value="ASCH"/>
    <property type="match status" value="1"/>
</dbReference>
<comment type="catalytic activity">
    <reaction evidence="2">
        <text>oxidized coenzyme F420-(gamma-L-Glu)(n) + a quinol + H(+) = reduced coenzyme F420-(gamma-L-Glu)(n) + a quinone</text>
        <dbReference type="Rhea" id="RHEA:39663"/>
        <dbReference type="Rhea" id="RHEA-COMP:12939"/>
        <dbReference type="Rhea" id="RHEA-COMP:14378"/>
        <dbReference type="ChEBI" id="CHEBI:15378"/>
        <dbReference type="ChEBI" id="CHEBI:24646"/>
        <dbReference type="ChEBI" id="CHEBI:132124"/>
        <dbReference type="ChEBI" id="CHEBI:133980"/>
        <dbReference type="ChEBI" id="CHEBI:139511"/>
    </reaction>
</comment>
<dbReference type="Gene3D" id="3.10.400.10">
    <property type="entry name" value="Sulfate adenylyltransferase"/>
    <property type="match status" value="1"/>
</dbReference>
<dbReference type="NCBIfam" id="TIGR00026">
    <property type="entry name" value="hi_GC_TIGR00026"/>
    <property type="match status" value="1"/>
</dbReference>
<name>A0A853EXD3_9MICO</name>
<evidence type="ECO:0000259" key="3">
    <source>
        <dbReference type="SMART" id="SM01022"/>
    </source>
</evidence>
<dbReference type="Proteomes" id="UP000561011">
    <property type="component" value="Unassembled WGS sequence"/>
</dbReference>